<evidence type="ECO:0000256" key="1">
    <source>
        <dbReference type="SAM" id="MobiDB-lite"/>
    </source>
</evidence>
<evidence type="ECO:0000259" key="2">
    <source>
        <dbReference type="Pfam" id="PF12937"/>
    </source>
</evidence>
<dbReference type="InterPro" id="IPR032675">
    <property type="entry name" value="LRR_dom_sf"/>
</dbReference>
<evidence type="ECO:0000313" key="4">
    <source>
        <dbReference type="RefSeq" id="XP_018473434.1"/>
    </source>
</evidence>
<reference evidence="4" key="2">
    <citation type="submission" date="2025-08" db="UniProtKB">
        <authorList>
            <consortium name="RefSeq"/>
        </authorList>
    </citation>
    <scope>IDENTIFICATION</scope>
    <source>
        <tissue evidence="4">Leaf</tissue>
    </source>
</reference>
<dbReference type="Proteomes" id="UP000504610">
    <property type="component" value="Chromosome 3"/>
</dbReference>
<dbReference type="OrthoDB" id="10257471at2759"/>
<dbReference type="GeneID" id="108844647"/>
<feature type="domain" description="F-box" evidence="2">
    <location>
        <begin position="109"/>
        <end position="152"/>
    </location>
</feature>
<keyword evidence="3" id="KW-1185">Reference proteome</keyword>
<accession>A0A6J0MMR6</accession>
<dbReference type="KEGG" id="rsz:108844647"/>
<reference evidence="3" key="1">
    <citation type="journal article" date="2019" name="Database">
        <title>The radish genome database (RadishGD): an integrated information resource for radish genomics.</title>
        <authorList>
            <person name="Yu H.J."/>
            <person name="Baek S."/>
            <person name="Lee Y.J."/>
            <person name="Cho A."/>
            <person name="Mun J.H."/>
        </authorList>
    </citation>
    <scope>NUCLEOTIDE SEQUENCE [LARGE SCALE GENOMIC DNA]</scope>
    <source>
        <strain evidence="3">cv. WK10039</strain>
    </source>
</reference>
<proteinExistence type="predicted"/>
<dbReference type="Gene3D" id="3.80.10.10">
    <property type="entry name" value="Ribonuclease Inhibitor"/>
    <property type="match status" value="1"/>
</dbReference>
<dbReference type="InterPro" id="IPR001810">
    <property type="entry name" value="F-box_dom"/>
</dbReference>
<gene>
    <name evidence="4" type="primary">LOC108844647</name>
</gene>
<dbReference type="SUPFAM" id="SSF81383">
    <property type="entry name" value="F-box domain"/>
    <property type="match status" value="1"/>
</dbReference>
<evidence type="ECO:0000313" key="3">
    <source>
        <dbReference type="Proteomes" id="UP000504610"/>
    </source>
</evidence>
<dbReference type="AlphaFoldDB" id="A0A6J0MMR6"/>
<dbReference type="RefSeq" id="XP_018473434.1">
    <property type="nucleotide sequence ID" value="XM_018617932.2"/>
</dbReference>
<dbReference type="InterPro" id="IPR036047">
    <property type="entry name" value="F-box-like_dom_sf"/>
</dbReference>
<sequence>MEAPNPNKRLRRGPPSSSAPSSLTDFNQNHVDQIISSFLSLPDLPSLSSSRSISSSFDRAIEKLLESSADESTQDRINDRGLRLASLLHESSKRCARKLANTRNASSWALPHDLTITVFSMLDAKSLMRASACCIMFKKCAMDPLCYSHIDLTTGNAGTRIVRNMILTAGKELRSLKVGCPGESSKAVLSGSCLTPLFHNRGCIGKLLRSLHLYDNKWLDKNFLLRALSVCSNLTDLKIVGLHFMSLDKVLGLLTNKCEHLFLEKQIGYSGRLSFNLDTPFERNCPYLTSLSLIGFDLGDMKTYHLFKGLAKLKYLNISRTYSITGRFLRHFGNDFRGSLLETLILRDCDSLEKKTVCNFLDSLLMSKTNFRFIRHIDVSNDHGLINEGRRCSKPKFPLEELREERPVLTFVAYFRSPSLSLSSSSSTSSFSSSTTLSPSSSSSSSSESEDD</sequence>
<protein>
    <submittedName>
        <fullName evidence="4">F-box protein At4g02760</fullName>
    </submittedName>
</protein>
<feature type="region of interest" description="Disordered" evidence="1">
    <location>
        <begin position="420"/>
        <end position="452"/>
    </location>
</feature>
<organism evidence="3 4">
    <name type="scientific">Raphanus sativus</name>
    <name type="common">Radish</name>
    <name type="synonym">Raphanus raphanistrum var. sativus</name>
    <dbReference type="NCBI Taxonomy" id="3726"/>
    <lineage>
        <taxon>Eukaryota</taxon>
        <taxon>Viridiplantae</taxon>
        <taxon>Streptophyta</taxon>
        <taxon>Embryophyta</taxon>
        <taxon>Tracheophyta</taxon>
        <taxon>Spermatophyta</taxon>
        <taxon>Magnoliopsida</taxon>
        <taxon>eudicotyledons</taxon>
        <taxon>Gunneridae</taxon>
        <taxon>Pentapetalae</taxon>
        <taxon>rosids</taxon>
        <taxon>malvids</taxon>
        <taxon>Brassicales</taxon>
        <taxon>Brassicaceae</taxon>
        <taxon>Brassiceae</taxon>
        <taxon>Raphanus</taxon>
    </lineage>
</organism>
<feature type="region of interest" description="Disordered" evidence="1">
    <location>
        <begin position="1"/>
        <end position="25"/>
    </location>
</feature>
<dbReference type="Pfam" id="PF12937">
    <property type="entry name" value="F-box-like"/>
    <property type="match status" value="1"/>
</dbReference>
<dbReference type="SUPFAM" id="SSF52047">
    <property type="entry name" value="RNI-like"/>
    <property type="match status" value="1"/>
</dbReference>
<name>A0A6J0MMR6_RAPSA</name>